<evidence type="ECO:0000313" key="2">
    <source>
        <dbReference type="EMBL" id="NCD72064.1"/>
    </source>
</evidence>
<evidence type="ECO:0000256" key="1">
    <source>
        <dbReference type="SAM" id="Phobius"/>
    </source>
</evidence>
<keyword evidence="1" id="KW-1133">Transmembrane helix</keyword>
<evidence type="ECO:0008006" key="4">
    <source>
        <dbReference type="Google" id="ProtNLM"/>
    </source>
</evidence>
<name>A0A965ZJ33_9SPHI</name>
<feature type="transmembrane region" description="Helical" evidence="1">
    <location>
        <begin position="6"/>
        <end position="30"/>
    </location>
</feature>
<organism evidence="2 3">
    <name type="scientific">Mucilaginibacter agri</name>
    <dbReference type="NCBI Taxonomy" id="2695265"/>
    <lineage>
        <taxon>Bacteria</taxon>
        <taxon>Pseudomonadati</taxon>
        <taxon>Bacteroidota</taxon>
        <taxon>Sphingobacteriia</taxon>
        <taxon>Sphingobacteriales</taxon>
        <taxon>Sphingobacteriaceae</taxon>
        <taxon>Mucilaginibacter</taxon>
    </lineage>
</organism>
<reference evidence="2" key="2">
    <citation type="submission" date="2020-10" db="EMBL/GenBank/DDBJ databases">
        <title>Mucilaginibacter sp. nov., isolated from soil.</title>
        <authorList>
            <person name="Jeon C.O."/>
        </authorList>
    </citation>
    <scope>NUCLEOTIDE SEQUENCE</scope>
    <source>
        <strain evidence="2">R11</strain>
    </source>
</reference>
<dbReference type="RefSeq" id="WP_166588031.1">
    <property type="nucleotide sequence ID" value="NZ_WWEO01000045.1"/>
</dbReference>
<feature type="transmembrane region" description="Helical" evidence="1">
    <location>
        <begin position="94"/>
        <end position="114"/>
    </location>
</feature>
<dbReference type="AlphaFoldDB" id="A0A965ZJ33"/>
<protein>
    <recommendedName>
        <fullName evidence="4">DUF2306 domain-containing protein</fullName>
    </recommendedName>
</protein>
<keyword evidence="1" id="KW-0812">Transmembrane</keyword>
<dbReference type="EMBL" id="WWEO01000045">
    <property type="protein sequence ID" value="NCD72064.1"/>
    <property type="molecule type" value="Genomic_DNA"/>
</dbReference>
<sequence>MPNHLSILGIIHTIISILAIIAAFVALAKYGTIDPKATWGKYYVWLTVLTCVTGFPIMRTGHFGPAHALTIIVLLLLPIGVYAKSIKFFGKKAIYVQVIIMSFTLFLSFVPAVNESFTRLPISHPLAASQDDPLVKMGMMVAFVLFLAGVIYQVIVLRTRRKMLSNIQEVN</sequence>
<feature type="transmembrane region" description="Helical" evidence="1">
    <location>
        <begin position="64"/>
        <end position="82"/>
    </location>
</feature>
<evidence type="ECO:0000313" key="3">
    <source>
        <dbReference type="Proteomes" id="UP000638732"/>
    </source>
</evidence>
<comment type="caution">
    <text evidence="2">The sequence shown here is derived from an EMBL/GenBank/DDBJ whole genome shotgun (WGS) entry which is preliminary data.</text>
</comment>
<reference evidence="2" key="1">
    <citation type="submission" date="2020-01" db="EMBL/GenBank/DDBJ databases">
        <authorList>
            <person name="Seo Y.L."/>
        </authorList>
    </citation>
    <scope>NUCLEOTIDE SEQUENCE</scope>
    <source>
        <strain evidence="2">R11</strain>
    </source>
</reference>
<accession>A0A965ZJ33</accession>
<feature type="transmembrane region" description="Helical" evidence="1">
    <location>
        <begin position="134"/>
        <end position="157"/>
    </location>
</feature>
<proteinExistence type="predicted"/>
<keyword evidence="3" id="KW-1185">Reference proteome</keyword>
<feature type="transmembrane region" description="Helical" evidence="1">
    <location>
        <begin position="42"/>
        <end position="58"/>
    </location>
</feature>
<dbReference type="Proteomes" id="UP000638732">
    <property type="component" value="Unassembled WGS sequence"/>
</dbReference>
<keyword evidence="1" id="KW-0472">Membrane</keyword>
<gene>
    <name evidence="2" type="ORF">GSY63_22055</name>
</gene>